<dbReference type="RefSeq" id="WP_405287079.1">
    <property type="nucleotide sequence ID" value="NZ_JBBHLI010000006.1"/>
</dbReference>
<sequence>MSVPVFAPASSDPAAVVVSPGVEVTDIRGRRVALPAGEARIAIDDARYLVALSLLLDDPTTPLVGWPHDGHRIGGDLYDRYEARFPRLPTLGRVSSSAEAFSLEQMLAAGPRVAVFSLGRGPSDAQVAQLERAGVVSVFVDFFIDPLANVDRSLEILGAVVGRDRRAAEIVAFRAERRAAIESAVGAAGLARPDVFLEPHAGMSEECCNSPGRGNVGVYIEFAGGRNIGADILPGAVGRLSLEYVLERDPDVYVGTGGPHLAGTAGLVMGDGYGADTARESLERIAARDGIRLLSAVRNGRVHGLSHQLLNSPLDVVALELLARWLHPEALGHLDPGATLRQLNTRFLAVPLDGTFWVSSPLPSERLPR</sequence>
<organism evidence="2 3">
    <name type="scientific">Gaopeijia maritima</name>
    <dbReference type="NCBI Taxonomy" id="3119007"/>
    <lineage>
        <taxon>Bacteria</taxon>
        <taxon>Pseudomonadati</taxon>
        <taxon>Gemmatimonadota</taxon>
        <taxon>Longimicrobiia</taxon>
        <taxon>Gaopeijiales</taxon>
        <taxon>Gaopeijiaceae</taxon>
        <taxon>Gaopeijia</taxon>
    </lineage>
</organism>
<keyword evidence="3" id="KW-1185">Reference proteome</keyword>
<dbReference type="Pfam" id="PF01497">
    <property type="entry name" value="Peripla_BP_2"/>
    <property type="match status" value="1"/>
</dbReference>
<dbReference type="PANTHER" id="PTHR30535:SF34">
    <property type="entry name" value="MOLYBDATE-BINDING PROTEIN MOLA"/>
    <property type="match status" value="1"/>
</dbReference>
<dbReference type="PROSITE" id="PS50983">
    <property type="entry name" value="FE_B12_PBP"/>
    <property type="match status" value="1"/>
</dbReference>
<name>A0ABU9EAB3_9BACT</name>
<comment type="caution">
    <text evidence="2">The sequence shown here is derived from an EMBL/GenBank/DDBJ whole genome shotgun (WGS) entry which is preliminary data.</text>
</comment>
<accession>A0ABU9EAB3</accession>
<dbReference type="InterPro" id="IPR002491">
    <property type="entry name" value="ABC_transptr_periplasmic_BD"/>
</dbReference>
<dbReference type="InterPro" id="IPR050902">
    <property type="entry name" value="ABC_Transporter_SBP"/>
</dbReference>
<dbReference type="Gene3D" id="3.40.50.1980">
    <property type="entry name" value="Nitrogenase molybdenum iron protein domain"/>
    <property type="match status" value="2"/>
</dbReference>
<proteinExistence type="predicted"/>
<gene>
    <name evidence="2" type="ORF">WI372_11905</name>
</gene>
<dbReference type="SUPFAM" id="SSF53807">
    <property type="entry name" value="Helical backbone' metal receptor"/>
    <property type="match status" value="1"/>
</dbReference>
<dbReference type="EMBL" id="JBBHLI010000006">
    <property type="protein sequence ID" value="MEK9501686.1"/>
    <property type="molecule type" value="Genomic_DNA"/>
</dbReference>
<dbReference type="Proteomes" id="UP001484239">
    <property type="component" value="Unassembled WGS sequence"/>
</dbReference>
<evidence type="ECO:0000313" key="2">
    <source>
        <dbReference type="EMBL" id="MEK9501686.1"/>
    </source>
</evidence>
<evidence type="ECO:0000313" key="3">
    <source>
        <dbReference type="Proteomes" id="UP001484239"/>
    </source>
</evidence>
<dbReference type="PANTHER" id="PTHR30535">
    <property type="entry name" value="VITAMIN B12-BINDING PROTEIN"/>
    <property type="match status" value="1"/>
</dbReference>
<feature type="domain" description="Fe/B12 periplasmic-binding" evidence="1">
    <location>
        <begin position="39"/>
        <end position="334"/>
    </location>
</feature>
<evidence type="ECO:0000259" key="1">
    <source>
        <dbReference type="PROSITE" id="PS50983"/>
    </source>
</evidence>
<protein>
    <submittedName>
        <fullName evidence="2">ABC transporter substrate-binding protein</fullName>
    </submittedName>
</protein>
<reference evidence="2 3" key="1">
    <citation type="submission" date="2024-02" db="EMBL/GenBank/DDBJ databases">
        <title>A novel Gemmatimonadota bacterium.</title>
        <authorList>
            <person name="Du Z.-J."/>
            <person name="Ye Y.-Q."/>
        </authorList>
    </citation>
    <scope>NUCLEOTIDE SEQUENCE [LARGE SCALE GENOMIC DNA]</scope>
    <source>
        <strain evidence="2 3">DH-20</strain>
    </source>
</reference>